<evidence type="ECO:0000313" key="2">
    <source>
        <dbReference type="EMBL" id="SIQ44579.1"/>
    </source>
</evidence>
<sequence>MENVLITGANRGLGLELQKVFYSSSFNTFPVVRTEAAAEQLRVQFPLRCYPIVADLTSDDSIERIRMILDNTAHSLDIVINNAGISGTEYLIETVRTEEVNNLFNIHCLGAIRTVQASIPHLRKSNNPRIINVSSRLGSLTRMATGEFKDRGFSYSYRMAKAAQNMFTICLGQELKKDNITVCAIHPGQLLTRGRSTDANTDPASAAENIYKWIREIDINSSGVFVQPLVQNMSW</sequence>
<comment type="caution">
    <text evidence="2">The sequence shown here is derived from an EMBL/GenBank/DDBJ whole genome shotgun (WGS) entry which is preliminary data.</text>
</comment>
<dbReference type="PANTHER" id="PTHR45458">
    <property type="entry name" value="SHORT-CHAIN DEHYDROGENASE/REDUCTASE SDR"/>
    <property type="match status" value="1"/>
</dbReference>
<dbReference type="Pfam" id="PF00106">
    <property type="entry name" value="adh_short"/>
    <property type="match status" value="1"/>
</dbReference>
<proteinExistence type="inferred from homology"/>
<protein>
    <submittedName>
        <fullName evidence="2">NAD(P)-dependent dehydrogenase, short-chain alcohol dehydrogenase family</fullName>
    </submittedName>
</protein>
<gene>
    <name evidence="2" type="ORF">SAMN05421578_10224</name>
</gene>
<keyword evidence="3" id="KW-1185">Reference proteome</keyword>
<name>A0ABY1JM30_9BACL</name>
<evidence type="ECO:0000313" key="3">
    <source>
        <dbReference type="Proteomes" id="UP000186666"/>
    </source>
</evidence>
<dbReference type="EMBL" id="FTNK01000002">
    <property type="protein sequence ID" value="SIQ44579.1"/>
    <property type="molecule type" value="Genomic_DNA"/>
</dbReference>
<dbReference type="Gene3D" id="3.40.50.720">
    <property type="entry name" value="NAD(P)-binding Rossmann-like Domain"/>
    <property type="match status" value="1"/>
</dbReference>
<accession>A0ABY1JM30</accession>
<dbReference type="InterPro" id="IPR002347">
    <property type="entry name" value="SDR_fam"/>
</dbReference>
<dbReference type="PRINTS" id="PR00080">
    <property type="entry name" value="SDRFAMILY"/>
</dbReference>
<dbReference type="Proteomes" id="UP000186666">
    <property type="component" value="Unassembled WGS sequence"/>
</dbReference>
<dbReference type="SUPFAM" id="SSF51735">
    <property type="entry name" value="NAD(P)-binding Rossmann-fold domains"/>
    <property type="match status" value="1"/>
</dbReference>
<dbReference type="RefSeq" id="WP_068592776.1">
    <property type="nucleotide sequence ID" value="NZ_FTNK01000002.1"/>
</dbReference>
<dbReference type="PANTHER" id="PTHR45458:SF2">
    <property type="entry name" value="OXIDOREDUCTASE, SHORT CHAIN DEHYDROGENASE_REDUCTASE FAMILY SUPERFAMILY (AFU_ORTHOLOGUE AFUA_3G13450)"/>
    <property type="match status" value="1"/>
</dbReference>
<dbReference type="InterPro" id="IPR036291">
    <property type="entry name" value="NAD(P)-bd_dom_sf"/>
</dbReference>
<reference evidence="2 3" key="1">
    <citation type="submission" date="2017-01" db="EMBL/GenBank/DDBJ databases">
        <authorList>
            <person name="Varghese N."/>
            <person name="Submissions S."/>
        </authorList>
    </citation>
    <scope>NUCLEOTIDE SEQUENCE [LARGE SCALE GENOMIC DNA]</scope>
    <source>
        <strain evidence="2 3">ATCC 23464</strain>
    </source>
</reference>
<evidence type="ECO:0000256" key="1">
    <source>
        <dbReference type="RuleBase" id="RU000363"/>
    </source>
</evidence>
<comment type="similarity">
    <text evidence="1">Belongs to the short-chain dehydrogenases/reductases (SDR) family.</text>
</comment>
<dbReference type="PRINTS" id="PR00081">
    <property type="entry name" value="GDHRDH"/>
</dbReference>
<organism evidence="2 3">
    <name type="scientific">Paenibacillus macquariensis</name>
    <dbReference type="NCBI Taxonomy" id="948756"/>
    <lineage>
        <taxon>Bacteria</taxon>
        <taxon>Bacillati</taxon>
        <taxon>Bacillota</taxon>
        <taxon>Bacilli</taxon>
        <taxon>Bacillales</taxon>
        <taxon>Paenibacillaceae</taxon>
        <taxon>Paenibacillus</taxon>
    </lineage>
</organism>
<dbReference type="InterPro" id="IPR052184">
    <property type="entry name" value="SDR_enzymes"/>
</dbReference>